<comment type="similarity">
    <text evidence="1">Belongs to the class-I fumarase family.</text>
</comment>
<evidence type="ECO:0000256" key="1">
    <source>
        <dbReference type="ARBA" id="ARBA00008876"/>
    </source>
</evidence>
<dbReference type="GO" id="GO:0046872">
    <property type="term" value="F:metal ion binding"/>
    <property type="evidence" value="ECO:0007669"/>
    <property type="project" value="UniProtKB-KW"/>
</dbReference>
<evidence type="ECO:0000256" key="6">
    <source>
        <dbReference type="ARBA" id="ARBA00023239"/>
    </source>
</evidence>
<dbReference type="EMBL" id="BARV01007214">
    <property type="protein sequence ID" value="GAI04891.1"/>
    <property type="molecule type" value="Genomic_DNA"/>
</dbReference>
<dbReference type="NCBIfam" id="NF004885">
    <property type="entry name" value="PRK06246.1"/>
    <property type="match status" value="1"/>
</dbReference>
<name>X1LGB4_9ZZZZ</name>
<accession>X1LGB4</accession>
<protein>
    <recommendedName>
        <fullName evidence="7">Fe-S hydro-lyase tartrate dehydratase alpha-type catalytic domain-containing protein</fullName>
    </recommendedName>
</protein>
<comment type="caution">
    <text evidence="8">The sequence shown here is derived from an EMBL/GenBank/DDBJ whole genome shotgun (WGS) entry which is preliminary data.</text>
</comment>
<keyword evidence="4" id="KW-0408">Iron</keyword>
<keyword evidence="3" id="KW-0479">Metal-binding</keyword>
<feature type="domain" description="Fe-S hydro-lyase tartrate dehydratase alpha-type catalytic" evidence="7">
    <location>
        <begin position="11"/>
        <end position="276"/>
    </location>
</feature>
<organism evidence="8">
    <name type="scientific">marine sediment metagenome</name>
    <dbReference type="NCBI Taxonomy" id="412755"/>
    <lineage>
        <taxon>unclassified sequences</taxon>
        <taxon>metagenomes</taxon>
        <taxon>ecological metagenomes</taxon>
    </lineage>
</organism>
<sequence length="277" mass="30188">MREIKVGDVTETIARLFEHSCHYLPKDVLAALKKAREEEESPVCRAVFDRMLEDAEIAGKEQIPLCQDTGVAIVFLELGQEVHITGGDLYTAVNEGVRRGYDRGYLRKSVVRQPFSARVNTKDNTPAIIYTDIVPGDKLKIIAKPKGGGSENMTRLTVLTPAKGRQGVIDYVVNRVDESGSNPCPPVIVGVGIGGTAERTMMMAKKTLLRKVGQPSPDAEVAELEKDILERVNKLGIGAMGYGGRITALAVHAEVFPCHIASLPVAVNLQCWCARHE</sequence>
<keyword evidence="6" id="KW-0456">Lyase</keyword>
<evidence type="ECO:0000256" key="4">
    <source>
        <dbReference type="ARBA" id="ARBA00023004"/>
    </source>
</evidence>
<dbReference type="Pfam" id="PF05681">
    <property type="entry name" value="Fumerase"/>
    <property type="match status" value="1"/>
</dbReference>
<dbReference type="InterPro" id="IPR051208">
    <property type="entry name" value="Class-I_Fumarase/Tartrate_DH"/>
</dbReference>
<dbReference type="AlphaFoldDB" id="X1LGB4"/>
<evidence type="ECO:0000256" key="3">
    <source>
        <dbReference type="ARBA" id="ARBA00022723"/>
    </source>
</evidence>
<evidence type="ECO:0000256" key="2">
    <source>
        <dbReference type="ARBA" id="ARBA00022485"/>
    </source>
</evidence>
<dbReference type="InterPro" id="IPR004646">
    <property type="entry name" value="Fe-S_hydro-lyase_TtdA-typ_cat"/>
</dbReference>
<reference evidence="8" key="1">
    <citation type="journal article" date="2014" name="Front. Microbiol.">
        <title>High frequency of phylogenetically diverse reductive dehalogenase-homologous genes in deep subseafloor sedimentary metagenomes.</title>
        <authorList>
            <person name="Kawai M."/>
            <person name="Futagami T."/>
            <person name="Toyoda A."/>
            <person name="Takaki Y."/>
            <person name="Nishi S."/>
            <person name="Hori S."/>
            <person name="Arai W."/>
            <person name="Tsubouchi T."/>
            <person name="Morono Y."/>
            <person name="Uchiyama I."/>
            <person name="Ito T."/>
            <person name="Fujiyama A."/>
            <person name="Inagaki F."/>
            <person name="Takami H."/>
        </authorList>
    </citation>
    <scope>NUCLEOTIDE SEQUENCE</scope>
    <source>
        <strain evidence="8">Expedition CK06-06</strain>
    </source>
</reference>
<dbReference type="PANTHER" id="PTHR30389">
    <property type="entry name" value="FUMARATE HYDRATASE-RELATED"/>
    <property type="match status" value="1"/>
</dbReference>
<evidence type="ECO:0000256" key="5">
    <source>
        <dbReference type="ARBA" id="ARBA00023014"/>
    </source>
</evidence>
<proteinExistence type="inferred from homology"/>
<dbReference type="NCBIfam" id="TIGR00722">
    <property type="entry name" value="ttdA_fumA_fumB"/>
    <property type="match status" value="1"/>
</dbReference>
<keyword evidence="5" id="KW-0411">Iron-sulfur</keyword>
<feature type="non-terminal residue" evidence="8">
    <location>
        <position position="277"/>
    </location>
</feature>
<dbReference type="GO" id="GO:0016829">
    <property type="term" value="F:lyase activity"/>
    <property type="evidence" value="ECO:0007669"/>
    <property type="project" value="UniProtKB-KW"/>
</dbReference>
<dbReference type="GO" id="GO:0051539">
    <property type="term" value="F:4 iron, 4 sulfur cluster binding"/>
    <property type="evidence" value="ECO:0007669"/>
    <property type="project" value="UniProtKB-KW"/>
</dbReference>
<keyword evidence="2" id="KW-0004">4Fe-4S</keyword>
<dbReference type="PANTHER" id="PTHR30389:SF17">
    <property type="entry name" value="L(+)-TARTRATE DEHYDRATASE SUBUNIT ALPHA-RELATED"/>
    <property type="match status" value="1"/>
</dbReference>
<evidence type="ECO:0000259" key="7">
    <source>
        <dbReference type="Pfam" id="PF05681"/>
    </source>
</evidence>
<gene>
    <name evidence="8" type="ORF">S06H3_14731</name>
</gene>
<evidence type="ECO:0000313" key="8">
    <source>
        <dbReference type="EMBL" id="GAI04891.1"/>
    </source>
</evidence>